<dbReference type="AlphaFoldDB" id="A0A8S4G366"/>
<evidence type="ECO:0000313" key="5">
    <source>
        <dbReference type="EMBL" id="CAG9135555.1"/>
    </source>
</evidence>
<evidence type="ECO:0000259" key="4">
    <source>
        <dbReference type="PROSITE" id="PS50240"/>
    </source>
</evidence>
<dbReference type="InterPro" id="IPR043504">
    <property type="entry name" value="Peptidase_S1_PA_chymotrypsin"/>
</dbReference>
<dbReference type="SUPFAM" id="SSF50494">
    <property type="entry name" value="Trypsin-like serine proteases"/>
    <property type="match status" value="1"/>
</dbReference>
<keyword evidence="1" id="KW-1015">Disulfide bond</keyword>
<feature type="region of interest" description="Disordered" evidence="3">
    <location>
        <begin position="547"/>
        <end position="611"/>
    </location>
</feature>
<dbReference type="SMART" id="SM00020">
    <property type="entry name" value="Tryp_SPc"/>
    <property type="match status" value="1"/>
</dbReference>
<evidence type="ECO:0000256" key="2">
    <source>
        <dbReference type="ARBA" id="ARBA00024195"/>
    </source>
</evidence>
<feature type="compositionally biased region" description="Basic and acidic residues" evidence="3">
    <location>
        <begin position="589"/>
        <end position="605"/>
    </location>
</feature>
<dbReference type="InterPro" id="IPR009003">
    <property type="entry name" value="Peptidase_S1_PA"/>
</dbReference>
<feature type="compositionally biased region" description="Polar residues" evidence="3">
    <location>
        <begin position="97"/>
        <end position="116"/>
    </location>
</feature>
<dbReference type="Gene3D" id="2.40.10.10">
    <property type="entry name" value="Trypsin-like serine proteases"/>
    <property type="match status" value="2"/>
</dbReference>
<feature type="region of interest" description="Disordered" evidence="3">
    <location>
        <begin position="92"/>
        <end position="116"/>
    </location>
</feature>
<dbReference type="GO" id="GO:0004252">
    <property type="term" value="F:serine-type endopeptidase activity"/>
    <property type="evidence" value="ECO:0007669"/>
    <property type="project" value="InterPro"/>
</dbReference>
<reference evidence="5" key="1">
    <citation type="submission" date="2020-11" db="EMBL/GenBank/DDBJ databases">
        <authorList>
            <person name="Whiteford S."/>
        </authorList>
    </citation>
    <scope>NUCLEOTIDE SEQUENCE</scope>
</reference>
<dbReference type="Pfam" id="PF00089">
    <property type="entry name" value="Trypsin"/>
    <property type="match status" value="1"/>
</dbReference>
<feature type="compositionally biased region" description="Acidic residues" evidence="3">
    <location>
        <begin position="552"/>
        <end position="572"/>
    </location>
</feature>
<proteinExistence type="inferred from homology"/>
<protein>
    <submittedName>
        <fullName evidence="5">(diamondback moth) hypothetical protein</fullName>
    </submittedName>
</protein>
<dbReference type="InterPro" id="IPR051487">
    <property type="entry name" value="Ser/Thr_Proteases_Immune/Dev"/>
</dbReference>
<organism evidence="5 6">
    <name type="scientific">Plutella xylostella</name>
    <name type="common">Diamondback moth</name>
    <name type="synonym">Plutella maculipennis</name>
    <dbReference type="NCBI Taxonomy" id="51655"/>
    <lineage>
        <taxon>Eukaryota</taxon>
        <taxon>Metazoa</taxon>
        <taxon>Ecdysozoa</taxon>
        <taxon>Arthropoda</taxon>
        <taxon>Hexapoda</taxon>
        <taxon>Insecta</taxon>
        <taxon>Pterygota</taxon>
        <taxon>Neoptera</taxon>
        <taxon>Endopterygota</taxon>
        <taxon>Lepidoptera</taxon>
        <taxon>Glossata</taxon>
        <taxon>Ditrysia</taxon>
        <taxon>Yponomeutoidea</taxon>
        <taxon>Plutellidae</taxon>
        <taxon>Plutella</taxon>
    </lineage>
</organism>
<name>A0A8S4G366_PLUXY</name>
<dbReference type="EMBL" id="CAJHNJ030000107">
    <property type="protein sequence ID" value="CAG9135555.1"/>
    <property type="molecule type" value="Genomic_DNA"/>
</dbReference>
<dbReference type="GO" id="GO:0006508">
    <property type="term" value="P:proteolysis"/>
    <property type="evidence" value="ECO:0007669"/>
    <property type="project" value="InterPro"/>
</dbReference>
<keyword evidence="6" id="KW-1185">Reference proteome</keyword>
<dbReference type="Proteomes" id="UP000653454">
    <property type="component" value="Unassembled WGS sequence"/>
</dbReference>
<evidence type="ECO:0000313" key="6">
    <source>
        <dbReference type="Proteomes" id="UP000653454"/>
    </source>
</evidence>
<gene>
    <name evidence="5" type="ORF">PLXY2_LOCUS13827</name>
</gene>
<evidence type="ECO:0000256" key="1">
    <source>
        <dbReference type="ARBA" id="ARBA00023157"/>
    </source>
</evidence>
<feature type="domain" description="Peptidase S1" evidence="4">
    <location>
        <begin position="191"/>
        <end position="548"/>
    </location>
</feature>
<evidence type="ECO:0000256" key="3">
    <source>
        <dbReference type="SAM" id="MobiDB-lite"/>
    </source>
</evidence>
<dbReference type="PROSITE" id="PS50240">
    <property type="entry name" value="TRYPSIN_DOM"/>
    <property type="match status" value="1"/>
</dbReference>
<accession>A0A8S4G366</accession>
<sequence>MLMESIAGGDQLDRHTRSNATRKWCFLVDNPAALSGVGLWAPARGGRPRRAACARPPALAPVVEVTTIRGQNAPTVRAIRVVFADETTRKPAEKTEYSTVDSNLSPSSASPVPNTDSTRVNLADNNHNAVNITRTSPTVNNNQTAINDSAEFRSQDDAYKANNSVVQEDLLDIDDADWKFENETIIDTRRILRSSKVAAGKRPYMVYLQLTKKSAKVHKYKGWLCGGVIVHEYFVLTSAACVEDADHFYIVSGTTKYVDLSKHKCNDCVCKNRRRVIWKCVPKKYKFDFEDSAKWASNDIAIVKVNKRFNFKKVERGCEFATAPILINNVTKLLEKAGTKSYIAGWGSTGQFREGVYRRQKDFKTINSESLNEAKVCVMDNKRCAKKWASRFREIIHTYMICTKDVISPQSELCDTQYAKCTDLEAARRQNDVGSYSEADLNNMTVDFGHHLIAPDDVSGRRTTLGGFCENDHGGPLIVKYKGKEYVTGVISACKIDPKSHSCRGPFLYTSVYVNRQFISCSINKDTIESCRRVFRTGVTHDEINVDWTGIDADDDDDENPNDEEESEDAEEDISKSSRPSQKSRSKERKREKEAIDYVSSKEDNVNEPDD</sequence>
<dbReference type="PANTHER" id="PTHR24256">
    <property type="entry name" value="TRYPTASE-RELATED"/>
    <property type="match status" value="1"/>
</dbReference>
<comment type="caution">
    <text evidence="5">The sequence shown here is derived from an EMBL/GenBank/DDBJ whole genome shotgun (WGS) entry which is preliminary data.</text>
</comment>
<comment type="similarity">
    <text evidence="2">Belongs to the peptidase S1 family. CLIP subfamily.</text>
</comment>
<dbReference type="InterPro" id="IPR001254">
    <property type="entry name" value="Trypsin_dom"/>
</dbReference>